<dbReference type="CDD" id="cd22363">
    <property type="entry name" value="tRNA-intron_lyase_C"/>
    <property type="match status" value="2"/>
</dbReference>
<feature type="domain" description="tRNA intron endonuclease N-terminal" evidence="2">
    <location>
        <begin position="5"/>
        <end position="56"/>
    </location>
</feature>
<reference evidence="3 4" key="2">
    <citation type="journal article" date="2014" name="Genome Announc.">
        <title>Complete Genome Sequence of Methanoregula formicica SMSPT, a Mesophilic Hydrogenotrophic Methanogen Isolated from a Methanogenic Upflow Anaerobic Sludge Blanket Reactor.</title>
        <authorList>
            <person name="Yamamoto K."/>
            <person name="Tamaki H."/>
            <person name="Cadillo-Quiroz H."/>
            <person name="Imachi H."/>
            <person name="Kyrpides N."/>
            <person name="Woyke T."/>
            <person name="Goodwin L."/>
            <person name="Zinder S.H."/>
            <person name="Kamagata Y."/>
            <person name="Liu W.T."/>
        </authorList>
    </citation>
    <scope>NUCLEOTIDE SEQUENCE [LARGE SCALE GENOMIC DNA]</scope>
    <source>
        <strain evidence="4">DSM 22288 / NBRC 105244 / SMSP</strain>
    </source>
</reference>
<dbReference type="STRING" id="593750.Metfor_2552"/>
<dbReference type="GO" id="GO:0005737">
    <property type="term" value="C:cytoplasm"/>
    <property type="evidence" value="ECO:0007669"/>
    <property type="project" value="TreeGrafter"/>
</dbReference>
<dbReference type="GO" id="GO:0003676">
    <property type="term" value="F:nucleic acid binding"/>
    <property type="evidence" value="ECO:0007669"/>
    <property type="project" value="InterPro"/>
</dbReference>
<gene>
    <name evidence="3" type="ordered locus">Metfor_2552</name>
</gene>
<protein>
    <submittedName>
        <fullName evidence="3">tRNA intron endonuclease</fullName>
    </submittedName>
</protein>
<evidence type="ECO:0000313" key="4">
    <source>
        <dbReference type="Proteomes" id="UP000010824"/>
    </source>
</evidence>
<name>L0HHN4_METFS</name>
<evidence type="ECO:0000259" key="2">
    <source>
        <dbReference type="Pfam" id="PF02778"/>
    </source>
</evidence>
<dbReference type="HOGENOM" id="CLU_791347_0_0_2"/>
<dbReference type="KEGG" id="mfo:Metfor_2552"/>
<dbReference type="InterPro" id="IPR036167">
    <property type="entry name" value="tRNA_intron_Endo_cat-like_sf"/>
</dbReference>
<keyword evidence="4" id="KW-1185">Reference proteome</keyword>
<dbReference type="InParanoid" id="L0HHN4"/>
<dbReference type="GO" id="GO:0006388">
    <property type="term" value="P:tRNA splicing, via endonucleolytic cleavage and ligation"/>
    <property type="evidence" value="ECO:0007669"/>
    <property type="project" value="InterPro"/>
</dbReference>
<keyword evidence="3" id="KW-0255">Endonuclease</keyword>
<keyword evidence="3" id="KW-0378">Hydrolase</keyword>
<dbReference type="PANTHER" id="PTHR21227:SF0">
    <property type="entry name" value="TRNA-SPLICING ENDONUCLEASE SUBUNIT SEN2"/>
    <property type="match status" value="1"/>
</dbReference>
<feature type="domain" description="tRNA intron endonuclease catalytic" evidence="1">
    <location>
        <begin position="249"/>
        <end position="325"/>
    </location>
</feature>
<dbReference type="eggNOG" id="arCOG01701">
    <property type="taxonomic scope" value="Archaea"/>
</dbReference>
<dbReference type="SUPFAM" id="SSF53032">
    <property type="entry name" value="tRNA-intron endonuclease catalytic domain-like"/>
    <property type="match status" value="2"/>
</dbReference>
<dbReference type="GO" id="GO:0000213">
    <property type="term" value="F:tRNA-intron lyase activity"/>
    <property type="evidence" value="ECO:0007669"/>
    <property type="project" value="InterPro"/>
</dbReference>
<organism evidence="3 4">
    <name type="scientific">Methanoregula formicica (strain DSM 22288 / NBRC 105244 / SMSP)</name>
    <dbReference type="NCBI Taxonomy" id="593750"/>
    <lineage>
        <taxon>Archaea</taxon>
        <taxon>Methanobacteriati</taxon>
        <taxon>Methanobacteriota</taxon>
        <taxon>Stenosarchaea group</taxon>
        <taxon>Methanomicrobia</taxon>
        <taxon>Methanomicrobiales</taxon>
        <taxon>Methanoregulaceae</taxon>
        <taxon>Methanoregula</taxon>
    </lineage>
</organism>
<dbReference type="Proteomes" id="UP000010824">
    <property type="component" value="Chromosome"/>
</dbReference>
<dbReference type="PANTHER" id="PTHR21227">
    <property type="entry name" value="TRNA-SPLICING ENDONUCLEASE SUBUNIT SEN2"/>
    <property type="match status" value="1"/>
</dbReference>
<dbReference type="InterPro" id="IPR011856">
    <property type="entry name" value="tRNA_endonuc-like_dom_sf"/>
</dbReference>
<dbReference type="SUPFAM" id="SSF55267">
    <property type="entry name" value="tRNA-intron endonuclease N-terminal domain-like"/>
    <property type="match status" value="2"/>
</dbReference>
<dbReference type="InterPro" id="IPR006676">
    <property type="entry name" value="tRNA_splic"/>
</dbReference>
<dbReference type="Gene3D" id="3.40.1170.20">
    <property type="entry name" value="tRNA intron endonuclease, N-terminal domain"/>
    <property type="match status" value="1"/>
</dbReference>
<dbReference type="InterPro" id="IPR006678">
    <property type="entry name" value="tRNA_intron_Endonuc_N"/>
</dbReference>
<dbReference type="GeneID" id="14309944"/>
<feature type="domain" description="tRNA intron endonuclease catalytic" evidence="1">
    <location>
        <begin position="71"/>
        <end position="152"/>
    </location>
</feature>
<sequence length="336" mass="38155">MKAIFDGSIIRTGREGRPLYEQSGYGRPEGDGLRLSPQEALYLLHRQKIEVPGYSFDTLFAEFSDQPTVMRSFLVYRDLRERGYVVQTGPHDFRVFRRGEKPGKGESLYLVRVLSERDPILFELLIEEVIASRNMRKQYILAVVDDEQELTYYEIKLQKLADASCTLPDLTPTDAMLTGKSAMVRVTADSSLEKAGFGKRLDPERLMLAPVELLYLMDRGTIRLMRGDAGMSFAEYLALASESDSELTLKHTVYTELRRHGFTPRTGYKFGHHFRVYCGTSVHSDLLVHAVEKEAALPMSVISRSVRMAHSVKKKMLFGAVHSSGIQFVEFARIKL</sequence>
<dbReference type="EMBL" id="CP003167">
    <property type="protein sequence ID" value="AGB03545.1"/>
    <property type="molecule type" value="Genomic_DNA"/>
</dbReference>
<accession>L0HHN4</accession>
<dbReference type="OrthoDB" id="46045at2157"/>
<dbReference type="AlphaFoldDB" id="L0HHN4"/>
<dbReference type="NCBIfam" id="TIGR00324">
    <property type="entry name" value="endA"/>
    <property type="match status" value="2"/>
</dbReference>
<dbReference type="InterPro" id="IPR036740">
    <property type="entry name" value="tRNA_intron_Endonuc_N_sf"/>
</dbReference>
<dbReference type="Pfam" id="PF02778">
    <property type="entry name" value="tRNA_int_endo_N"/>
    <property type="match status" value="2"/>
</dbReference>
<dbReference type="NCBIfam" id="NF006796">
    <property type="entry name" value="PRK09300.1-4"/>
    <property type="match status" value="1"/>
</dbReference>
<proteinExistence type="predicted"/>
<dbReference type="Gene3D" id="3.40.1350.150">
    <property type="match status" value="1"/>
</dbReference>
<evidence type="ECO:0000313" key="3">
    <source>
        <dbReference type="EMBL" id="AGB03545.1"/>
    </source>
</evidence>
<dbReference type="Gene3D" id="3.40.1350.10">
    <property type="match status" value="1"/>
</dbReference>
<dbReference type="Pfam" id="PF01974">
    <property type="entry name" value="tRNA_int_endo"/>
    <property type="match status" value="2"/>
</dbReference>
<dbReference type="RefSeq" id="WP_015286507.1">
    <property type="nucleotide sequence ID" value="NC_019943.1"/>
</dbReference>
<reference evidence="4" key="1">
    <citation type="submission" date="2011-12" db="EMBL/GenBank/DDBJ databases">
        <title>Complete sequence of Methanoregula formicicum SMSP.</title>
        <authorList>
            <person name="Lucas S."/>
            <person name="Han J."/>
            <person name="Lapidus A."/>
            <person name="Cheng J.-F."/>
            <person name="Goodwin L."/>
            <person name="Pitluck S."/>
            <person name="Peters L."/>
            <person name="Ovchinnikova G."/>
            <person name="Teshima H."/>
            <person name="Detter J.C."/>
            <person name="Han C."/>
            <person name="Tapia R."/>
            <person name="Land M."/>
            <person name="Hauser L."/>
            <person name="Kyrpides N."/>
            <person name="Ivanova N."/>
            <person name="Pagani I."/>
            <person name="Imachi H."/>
            <person name="Tamaki H."/>
            <person name="Sekiguchi Y."/>
            <person name="Kamagata Y."/>
            <person name="Cadillo-Quiroz H."/>
            <person name="Zinder S."/>
            <person name="Liu W.-T."/>
            <person name="Woyke T."/>
        </authorList>
    </citation>
    <scope>NUCLEOTIDE SEQUENCE [LARGE SCALE GENOMIC DNA]</scope>
    <source>
        <strain evidence="4">DSM 22288 / NBRC 105244 / SMSP</strain>
    </source>
</reference>
<keyword evidence="3" id="KW-0540">Nuclease</keyword>
<feature type="domain" description="tRNA intron endonuclease N-terminal" evidence="2">
    <location>
        <begin position="176"/>
        <end position="237"/>
    </location>
</feature>
<dbReference type="InterPro" id="IPR006677">
    <property type="entry name" value="tRNA_intron_Endonuc_cat-like"/>
</dbReference>
<evidence type="ECO:0000259" key="1">
    <source>
        <dbReference type="Pfam" id="PF01974"/>
    </source>
</evidence>